<feature type="coiled-coil region" evidence="1">
    <location>
        <begin position="784"/>
        <end position="814"/>
    </location>
</feature>
<dbReference type="InterPro" id="IPR023346">
    <property type="entry name" value="Lysozyme-like_dom_sf"/>
</dbReference>
<feature type="transmembrane region" description="Helical" evidence="3">
    <location>
        <begin position="402"/>
        <end position="427"/>
    </location>
</feature>
<proteinExistence type="predicted"/>
<evidence type="ECO:0000256" key="2">
    <source>
        <dbReference type="SAM" id="MobiDB-lite"/>
    </source>
</evidence>
<dbReference type="Gene3D" id="1.10.530.10">
    <property type="match status" value="1"/>
</dbReference>
<gene>
    <name evidence="5" type="ORF">ACFODO_20635</name>
</gene>
<comment type="caution">
    <text evidence="5">The sequence shown here is derived from an EMBL/GenBank/DDBJ whole genome shotgun (WGS) entry which is preliminary data.</text>
</comment>
<evidence type="ECO:0000313" key="6">
    <source>
        <dbReference type="Proteomes" id="UP001595455"/>
    </source>
</evidence>
<dbReference type="RefSeq" id="WP_378228139.1">
    <property type="nucleotide sequence ID" value="NZ_JBHRSF010000152.1"/>
</dbReference>
<feature type="region of interest" description="Disordered" evidence="2">
    <location>
        <begin position="1468"/>
        <end position="1491"/>
    </location>
</feature>
<keyword evidence="1" id="KW-0175">Coiled coil</keyword>
<feature type="domain" description="Tape measure protein N-terminal" evidence="4">
    <location>
        <begin position="63"/>
        <end position="251"/>
    </location>
</feature>
<reference evidence="6" key="1">
    <citation type="journal article" date="2019" name="Int. J. Syst. Evol. Microbiol.">
        <title>The Global Catalogue of Microorganisms (GCM) 10K type strain sequencing project: providing services to taxonomists for standard genome sequencing and annotation.</title>
        <authorList>
            <consortium name="The Broad Institute Genomics Platform"/>
            <consortium name="The Broad Institute Genome Sequencing Center for Infectious Disease"/>
            <person name="Wu L."/>
            <person name="Ma J."/>
        </authorList>
    </citation>
    <scope>NUCLEOTIDE SEQUENCE [LARGE SCALE GENOMIC DNA]</scope>
    <source>
        <strain evidence="6">KCTC 62575</strain>
    </source>
</reference>
<dbReference type="EMBL" id="JBHRSF010000152">
    <property type="protein sequence ID" value="MFC2997605.1"/>
    <property type="molecule type" value="Genomic_DNA"/>
</dbReference>
<evidence type="ECO:0000313" key="5">
    <source>
        <dbReference type="EMBL" id="MFC2997605.1"/>
    </source>
</evidence>
<sequence>MAQESILRIVIDSRNAERNAQALDRELRSIQRNGDFASRSMDGFSVACRQLAGYMMGVVTAGAAISKMDDHTNLNNRLRLVTNSQQELNKAMKDTFDIAQRSGAAWGGTATIYQKVQYNSEKLGLSQEKVAKITESISKSISNSGSSAQAASAALYQLGQAFDKSSLNGDEFVSMSENAGYLMEVFAKGLGVTRAELKEMSSAGELTTEKMVQAIEKMSGAIEEDFGKTNFTIGQSFTQLNNAATQFIGGAGEASGAASFLSSSIKGLADNLDSIAHIAVLGGVTMLTKAILTQTVSIHAATTSSIARRASMLGELQAAAQATAAEVSRTGAIAQLRAMQLADAQATAARLTGMQRLTYVQTTLLPLERASTSATAAHTAAVNADTLAQNANTAARSRAARIFNAVGGTVGVLTIGVAALAAGYMYLKSKSDEVNDSFSTQIESVSELSKKYRELTTAKLISEQELVNQKLKDFKSDATSAELAIAKLAGTSQRAVGKQKQQQDIMSAIAKGLRDGYTDTGLAMEKMVKSGLFSDKQIANAAKYFEQFNESKSGVSEMERQLSFIAKETGLFGDEADKAAKKLKDQKIIVNALADSYESSNKELRNSIDWLLQQDSSLKVNADNQQKVNDLLKGYGDGAITATQLAKELRKYLPVETSILNSIDNLAEKTDISKTAMEKANKELKESAKLSVGARKGWVDVAEGLTETEKAAKTAKEALDDLNKTYAKKNLSIDFDLKNIKLLGLEMAKAVSEFYDENKIPKTRSLTSKEWEVFSKNFYKGQELKKLEDEITEAKRKQNKENEKQYQYKQAEIELLRKAYGDVSKSGLGAYAESKGIPANMIAGLYMQESKAGTDLKSDTGALGPWQTTTAYRKRYNISLSQNNDFLLVGKIVVDAISKELEKSGSLRQAILSHNAGPTGSKQFLDTGKVGGSPKRNKEVAGYLPKIDKWASWGGGKKGDLLGSDDSGKAYQKFLDDQKKLKKETQQLRERYSSEDITRNQQRLDEIAEANRLGLQHLIPDIEKRYTAESKLAELSYNESLSGYQWSEQQKIVYARDRAQQELILSTQYSDKQKKVLKKAIDDQAKYELAVFDETQRRKAQELSDVLTERQKQSSDNQLRILAQANMSPDEFARWNLQNNMTNDISYAFDDYQKDVKDINRKDEAGRFEIEDANYRNQLLQQAERTHQAKMLEIKEDYAAQAQDLAQSQHESQLQLYGQMLSQASGIWGELTNVVKDHKEENSKSYKTMFAMQQMFAISSALISTHLAATQVAADATIPFFGAKIAASKAMLAMGYANVGLIAGQTIAGPNGDGYATGGHVRGPGTSTSDSIPAMLSDYEFVTKASAVKKIGVANMEYMNRTGEMPFQKEYEELHKRIAGNQLPEPFIVPKYKDGGLVGSSRVQPDAYSQIYREREVVDKVKAVNVQPKITINTPPGTYAETRVDTDGAITIDVIRKEAEDAAKRSWDRLGNANSHESQQLSRNTNSNRRR</sequence>
<dbReference type="Pfam" id="PF20155">
    <property type="entry name" value="TMP_3"/>
    <property type="match status" value="1"/>
</dbReference>
<keyword evidence="6" id="KW-1185">Reference proteome</keyword>
<keyword evidence="3" id="KW-1133">Transmembrane helix</keyword>
<dbReference type="InterPro" id="IPR013491">
    <property type="entry name" value="Tape_meas_N"/>
</dbReference>
<dbReference type="SUPFAM" id="SSF53955">
    <property type="entry name" value="Lysozyme-like"/>
    <property type="match status" value="1"/>
</dbReference>
<evidence type="ECO:0000256" key="1">
    <source>
        <dbReference type="SAM" id="Coils"/>
    </source>
</evidence>
<accession>A0ABV7BJ56</accession>
<protein>
    <submittedName>
        <fullName evidence="5">Tape measure protein</fullName>
    </submittedName>
</protein>
<evidence type="ECO:0000259" key="4">
    <source>
        <dbReference type="Pfam" id="PF20155"/>
    </source>
</evidence>
<keyword evidence="3" id="KW-0472">Membrane</keyword>
<dbReference type="Proteomes" id="UP001595455">
    <property type="component" value="Unassembled WGS sequence"/>
</dbReference>
<dbReference type="NCBIfam" id="TIGR02675">
    <property type="entry name" value="tape_meas_nterm"/>
    <property type="match status" value="1"/>
</dbReference>
<evidence type="ECO:0000256" key="3">
    <source>
        <dbReference type="SAM" id="Phobius"/>
    </source>
</evidence>
<keyword evidence="3" id="KW-0812">Transmembrane</keyword>
<feature type="compositionally biased region" description="Polar residues" evidence="2">
    <location>
        <begin position="1472"/>
        <end position="1491"/>
    </location>
</feature>
<name>A0ABV7BJ56_9GAMM</name>
<organism evidence="5 6">
    <name type="scientific">Acinetobacter sichuanensis</name>
    <dbReference type="NCBI Taxonomy" id="2136183"/>
    <lineage>
        <taxon>Bacteria</taxon>
        <taxon>Pseudomonadati</taxon>
        <taxon>Pseudomonadota</taxon>
        <taxon>Gammaproteobacteria</taxon>
        <taxon>Moraxellales</taxon>
        <taxon>Moraxellaceae</taxon>
        <taxon>Acinetobacter</taxon>
    </lineage>
</organism>